<gene>
    <name evidence="7" type="ORF">CJ263_14270</name>
</gene>
<evidence type="ECO:0000256" key="2">
    <source>
        <dbReference type="ARBA" id="ARBA00007118"/>
    </source>
</evidence>
<dbReference type="Gene3D" id="3.40.109.10">
    <property type="entry name" value="NADH Oxidase"/>
    <property type="match status" value="1"/>
</dbReference>
<reference evidence="7 8" key="1">
    <citation type="submission" date="2017-08" db="EMBL/GenBank/DDBJ databases">
        <title>The complete genome sequence of Maribacter sp. B1, isolated from deep-sea sediment.</title>
        <authorList>
            <person name="Wu Y.-H."/>
            <person name="Cheng H."/>
            <person name="Xu X.-W."/>
        </authorList>
    </citation>
    <scope>NUCLEOTIDE SEQUENCE [LARGE SCALE GENOMIC DNA]</scope>
    <source>
        <strain evidence="7 8">B1</strain>
    </source>
</reference>
<dbReference type="Proteomes" id="UP000215244">
    <property type="component" value="Chromosome"/>
</dbReference>
<keyword evidence="5" id="KW-0521">NADP</keyword>
<dbReference type="InterPro" id="IPR029479">
    <property type="entry name" value="Nitroreductase"/>
</dbReference>
<dbReference type="OrthoDB" id="9809288at2"/>
<evidence type="ECO:0000313" key="7">
    <source>
        <dbReference type="EMBL" id="ASV31286.1"/>
    </source>
</evidence>
<dbReference type="SUPFAM" id="SSF55469">
    <property type="entry name" value="FMN-dependent nitroreductase-like"/>
    <property type="match status" value="1"/>
</dbReference>
<organism evidence="7 8">
    <name type="scientific">Maribacter cobaltidurans</name>
    <dbReference type="NCBI Taxonomy" id="1178778"/>
    <lineage>
        <taxon>Bacteria</taxon>
        <taxon>Pseudomonadati</taxon>
        <taxon>Bacteroidota</taxon>
        <taxon>Flavobacteriia</taxon>
        <taxon>Flavobacteriales</taxon>
        <taxon>Flavobacteriaceae</taxon>
        <taxon>Maribacter</taxon>
    </lineage>
</organism>
<sequence>MKEIIKDLNWRYATKKFDTTKKVSPEDLNTLLEATRLSASSYGLQPYHIFVVENKEIRERLKPHSWNQSQITDASHLLIFSSRQDFGEELIDEYLANVMQTRGLPGEAIKGYSEFMKSKLMSLSDTDKSIWTSRQAYIALGNLMTVAASLKIDTCAMEGFESEKYDEILGLEDQDLTTTVVLAIGYRSSSDETQHLAKVRHPKEKLFTHI</sequence>
<evidence type="ECO:0000256" key="4">
    <source>
        <dbReference type="ARBA" id="ARBA00022643"/>
    </source>
</evidence>
<evidence type="ECO:0000256" key="5">
    <source>
        <dbReference type="ARBA" id="ARBA00022857"/>
    </source>
</evidence>
<dbReference type="RefSeq" id="WP_094997897.1">
    <property type="nucleotide sequence ID" value="NZ_BMJL01000004.1"/>
</dbReference>
<dbReference type="KEGG" id="marb:CJ263_14270"/>
<protein>
    <submittedName>
        <fullName evidence="7">NAD(P)H-dependent oxidoreductase</fullName>
    </submittedName>
</protein>
<accession>A0A223V7M3</accession>
<keyword evidence="8" id="KW-1185">Reference proteome</keyword>
<evidence type="ECO:0000256" key="3">
    <source>
        <dbReference type="ARBA" id="ARBA00022630"/>
    </source>
</evidence>
<proteinExistence type="inferred from homology"/>
<dbReference type="Pfam" id="PF00881">
    <property type="entry name" value="Nitroreductase"/>
    <property type="match status" value="1"/>
</dbReference>
<dbReference type="PANTHER" id="PTHR43673:SF2">
    <property type="entry name" value="NITROREDUCTASE"/>
    <property type="match status" value="1"/>
</dbReference>
<name>A0A223V7M3_9FLAO</name>
<keyword evidence="6" id="KW-0560">Oxidoreductase</keyword>
<dbReference type="EMBL" id="CP022957">
    <property type="protein sequence ID" value="ASV31286.1"/>
    <property type="molecule type" value="Genomic_DNA"/>
</dbReference>
<comment type="cofactor">
    <cofactor evidence="1">
        <name>FMN</name>
        <dbReference type="ChEBI" id="CHEBI:58210"/>
    </cofactor>
</comment>
<evidence type="ECO:0000256" key="1">
    <source>
        <dbReference type="ARBA" id="ARBA00001917"/>
    </source>
</evidence>
<keyword evidence="4" id="KW-0288">FMN</keyword>
<dbReference type="GO" id="GO:0016491">
    <property type="term" value="F:oxidoreductase activity"/>
    <property type="evidence" value="ECO:0007669"/>
    <property type="project" value="UniProtKB-KW"/>
</dbReference>
<dbReference type="InterPro" id="IPR033878">
    <property type="entry name" value="NfsB-like"/>
</dbReference>
<comment type="similarity">
    <text evidence="2">Belongs to the nitroreductase family.</text>
</comment>
<keyword evidence="3" id="KW-0285">Flavoprotein</keyword>
<evidence type="ECO:0000313" key="8">
    <source>
        <dbReference type="Proteomes" id="UP000215244"/>
    </source>
</evidence>
<evidence type="ECO:0000256" key="6">
    <source>
        <dbReference type="ARBA" id="ARBA00023002"/>
    </source>
</evidence>
<dbReference type="PANTHER" id="PTHR43673">
    <property type="entry name" value="NAD(P)H NITROREDUCTASE YDGI-RELATED"/>
    <property type="match status" value="1"/>
</dbReference>
<dbReference type="AlphaFoldDB" id="A0A223V7M3"/>
<dbReference type="CDD" id="cd02149">
    <property type="entry name" value="NfsB-like"/>
    <property type="match status" value="1"/>
</dbReference>
<dbReference type="InterPro" id="IPR000415">
    <property type="entry name" value="Nitroreductase-like"/>
</dbReference>